<dbReference type="STRING" id="1616788.AR543_01750"/>
<proteinExistence type="predicted"/>
<name>A0A172ZBI2_9BACL</name>
<dbReference type="AlphaFoldDB" id="A0A172ZBI2"/>
<reference evidence="2" key="1">
    <citation type="submission" date="2015-10" db="EMBL/GenBank/DDBJ databases">
        <title>Genome of Paenibacillus bovis sp. nov.</title>
        <authorList>
            <person name="Wu Z."/>
            <person name="Gao C."/>
            <person name="Liu Z."/>
            <person name="Zheng H."/>
        </authorList>
    </citation>
    <scope>NUCLEOTIDE SEQUENCE [LARGE SCALE GENOMIC DNA]</scope>
    <source>
        <strain evidence="2">BD3526</strain>
    </source>
</reference>
<dbReference type="InterPro" id="IPR051082">
    <property type="entry name" value="Pentapeptide-BTB/POZ_domain"/>
</dbReference>
<dbReference type="Gene3D" id="2.160.20.80">
    <property type="entry name" value="E3 ubiquitin-protein ligase SopA"/>
    <property type="match status" value="2"/>
</dbReference>
<dbReference type="Proteomes" id="UP000078148">
    <property type="component" value="Chromosome"/>
</dbReference>
<dbReference type="Pfam" id="PF00805">
    <property type="entry name" value="Pentapeptide"/>
    <property type="match status" value="1"/>
</dbReference>
<dbReference type="PANTHER" id="PTHR14136">
    <property type="entry name" value="BTB_POZ DOMAIN-CONTAINING PROTEIN KCTD9"/>
    <property type="match status" value="1"/>
</dbReference>
<keyword evidence="2" id="KW-1185">Reference proteome</keyword>
<sequence>MKSEVKDCSLQQINFTRTDLNHPIFTNVIFENCLLDRTVLDDARFYGCDFIDCTFRKVKFEASTIGAHGGAYRNCIFEQCKFGQASFYNPEFVGCLFEQCRWNGADLNASFFENCRFTGKLDDVRFRGRYESDLYPNARPNPMRNVDFSEAQLGKYVDFTDCDLSSAIPPTGRTFAEIRQAAMEGEE</sequence>
<evidence type="ECO:0000313" key="2">
    <source>
        <dbReference type="Proteomes" id="UP000078148"/>
    </source>
</evidence>
<dbReference type="EMBL" id="CP013023">
    <property type="protein sequence ID" value="ANF94879.1"/>
    <property type="molecule type" value="Genomic_DNA"/>
</dbReference>
<dbReference type="InterPro" id="IPR001646">
    <property type="entry name" value="5peptide_repeat"/>
</dbReference>
<dbReference type="KEGG" id="pbv:AR543_01750"/>
<evidence type="ECO:0000313" key="1">
    <source>
        <dbReference type="EMBL" id="ANF94879.1"/>
    </source>
</evidence>
<organism evidence="1 2">
    <name type="scientific">Paenibacillus bovis</name>
    <dbReference type="NCBI Taxonomy" id="1616788"/>
    <lineage>
        <taxon>Bacteria</taxon>
        <taxon>Bacillati</taxon>
        <taxon>Bacillota</taxon>
        <taxon>Bacilli</taxon>
        <taxon>Bacillales</taxon>
        <taxon>Paenibacillaceae</taxon>
        <taxon>Paenibacillus</taxon>
    </lineage>
</organism>
<dbReference type="PANTHER" id="PTHR14136:SF17">
    <property type="entry name" value="BTB_POZ DOMAIN-CONTAINING PROTEIN KCTD9"/>
    <property type="match status" value="1"/>
</dbReference>
<dbReference type="OrthoDB" id="9798656at2"/>
<protein>
    <recommendedName>
        <fullName evidence="3">Pentapeptide repeat-containing protein</fullName>
    </recommendedName>
</protein>
<dbReference type="SUPFAM" id="SSF141571">
    <property type="entry name" value="Pentapeptide repeat-like"/>
    <property type="match status" value="1"/>
</dbReference>
<evidence type="ECO:0008006" key="3">
    <source>
        <dbReference type="Google" id="ProtNLM"/>
    </source>
</evidence>
<dbReference type="RefSeq" id="WP_060531289.1">
    <property type="nucleotide sequence ID" value="NZ_CP013023.1"/>
</dbReference>
<gene>
    <name evidence="1" type="ORF">AR543_01750</name>
</gene>
<accession>A0A172ZBI2</accession>
<reference evidence="1 2" key="2">
    <citation type="journal article" date="2016" name="Int. J. Syst. Evol. Microbiol.">
        <title>Paenibacillus bovis sp. nov., isolated from raw yak (Bos grunniens) milk.</title>
        <authorList>
            <person name="Gao C."/>
            <person name="Han J."/>
            <person name="Liu Z."/>
            <person name="Xu X."/>
            <person name="Hang F."/>
            <person name="Wu Z."/>
        </authorList>
    </citation>
    <scope>NUCLEOTIDE SEQUENCE [LARGE SCALE GENOMIC DNA]</scope>
    <source>
        <strain evidence="1 2">BD3526</strain>
    </source>
</reference>